<dbReference type="EMBL" id="CP003969">
    <property type="protein sequence ID" value="AGP41488.1"/>
    <property type="molecule type" value="Genomic_DNA"/>
</dbReference>
<dbReference type="AlphaFoldDB" id="S4YF27"/>
<reference evidence="1 2" key="1">
    <citation type="journal article" date="2013" name="Sci. Rep.">
        <title>Extraordinary expansion of a Sorangium cellulosum genome from an alkaline milieu.</title>
        <authorList>
            <person name="Han K."/>
            <person name="Li Z.F."/>
            <person name="Peng R."/>
            <person name="Zhu L.P."/>
            <person name="Zhou T."/>
            <person name="Wang L.G."/>
            <person name="Li S.G."/>
            <person name="Zhang X.B."/>
            <person name="Hu W."/>
            <person name="Wu Z.H."/>
            <person name="Qin N."/>
            <person name="Li Y.Z."/>
        </authorList>
    </citation>
    <scope>NUCLEOTIDE SEQUENCE [LARGE SCALE GENOMIC DNA]</scope>
    <source>
        <strain evidence="1 2">So0157-2</strain>
    </source>
</reference>
<dbReference type="RefSeq" id="WP_020741355.1">
    <property type="nucleotide sequence ID" value="NC_021658.1"/>
</dbReference>
<dbReference type="KEGG" id="scu:SCE1572_47600"/>
<evidence type="ECO:0000313" key="1">
    <source>
        <dbReference type="EMBL" id="AGP41488.1"/>
    </source>
</evidence>
<sequence>MLTADIPDVSGVRGAFNTLAGSRQAFDEPTIAALEATGRAVDAPDAGPGLLT</sequence>
<dbReference type="Proteomes" id="UP000014803">
    <property type="component" value="Chromosome"/>
</dbReference>
<dbReference type="PATRIC" id="fig|1254432.3.peg.10762"/>
<protein>
    <submittedName>
        <fullName evidence="1">Uncharacterized protein</fullName>
    </submittedName>
</protein>
<dbReference type="HOGENOM" id="CLU_3084806_0_0_7"/>
<evidence type="ECO:0000313" key="2">
    <source>
        <dbReference type="Proteomes" id="UP000014803"/>
    </source>
</evidence>
<gene>
    <name evidence="1" type="ORF">SCE1572_47600</name>
</gene>
<organism evidence="1 2">
    <name type="scientific">Sorangium cellulosum So0157-2</name>
    <dbReference type="NCBI Taxonomy" id="1254432"/>
    <lineage>
        <taxon>Bacteria</taxon>
        <taxon>Pseudomonadati</taxon>
        <taxon>Myxococcota</taxon>
        <taxon>Polyangia</taxon>
        <taxon>Polyangiales</taxon>
        <taxon>Polyangiaceae</taxon>
        <taxon>Sorangium</taxon>
    </lineage>
</organism>
<accession>S4YF27</accession>
<name>S4YF27_SORCE</name>
<proteinExistence type="predicted"/>